<feature type="binding site" evidence="2">
    <location>
        <position position="178"/>
    </location>
    <ligand>
        <name>Cu cation</name>
        <dbReference type="ChEBI" id="CHEBI:23378"/>
    </ligand>
</feature>
<keyword evidence="2" id="KW-0479">Metal-binding</keyword>
<dbReference type="InterPro" id="IPR036249">
    <property type="entry name" value="Thioredoxin-like_sf"/>
</dbReference>
<dbReference type="AlphaFoldDB" id="A0A370CH28"/>
<proteinExistence type="inferred from homology"/>
<evidence type="ECO:0000256" key="3">
    <source>
        <dbReference type="PIRSR" id="PIRSR603782-2"/>
    </source>
</evidence>
<comment type="caution">
    <text evidence="4">The sequence shown here is derived from an EMBL/GenBank/DDBJ whole genome shotgun (WGS) entry which is preliminary data.</text>
</comment>
<keyword evidence="5" id="KW-1185">Reference proteome</keyword>
<gene>
    <name evidence="4" type="ORF">CFE62_004770</name>
</gene>
<protein>
    <submittedName>
        <fullName evidence="4">SCO family protein</fullName>
    </submittedName>
</protein>
<evidence type="ECO:0000256" key="1">
    <source>
        <dbReference type="ARBA" id="ARBA00010996"/>
    </source>
</evidence>
<dbReference type="GO" id="GO:0046872">
    <property type="term" value="F:metal ion binding"/>
    <property type="evidence" value="ECO:0007669"/>
    <property type="project" value="UniProtKB-KW"/>
</dbReference>
<evidence type="ECO:0000313" key="4">
    <source>
        <dbReference type="EMBL" id="RDH40249.1"/>
    </source>
</evidence>
<name>A0A370CH28_9COXI</name>
<feature type="disulfide bond" description="Redox-active" evidence="3">
    <location>
        <begin position="86"/>
        <end position="90"/>
    </location>
</feature>
<dbReference type="InterPro" id="IPR003782">
    <property type="entry name" value="SCO1/SenC"/>
</dbReference>
<evidence type="ECO:0000313" key="5">
    <source>
        <dbReference type="Proteomes" id="UP000226429"/>
    </source>
</evidence>
<feature type="binding site" evidence="2">
    <location>
        <position position="86"/>
    </location>
    <ligand>
        <name>Cu cation</name>
        <dbReference type="ChEBI" id="CHEBI:23378"/>
    </ligand>
</feature>
<dbReference type="Gene3D" id="3.40.30.10">
    <property type="entry name" value="Glutaredoxin"/>
    <property type="match status" value="1"/>
</dbReference>
<dbReference type="FunFam" id="3.40.30.10:FF:000013">
    <property type="entry name" value="Blast:Protein SCO1 homolog, mitochondrial"/>
    <property type="match status" value="1"/>
</dbReference>
<feature type="binding site" evidence="2">
    <location>
        <position position="90"/>
    </location>
    <ligand>
        <name>Cu cation</name>
        <dbReference type="ChEBI" id="CHEBI:23378"/>
    </ligand>
</feature>
<comment type="similarity">
    <text evidence="1">Belongs to the SCO1/2 family.</text>
</comment>
<organism evidence="4 5">
    <name type="scientific">Candidatus Aquirickettsiella gammari</name>
    <dbReference type="NCBI Taxonomy" id="2016198"/>
    <lineage>
        <taxon>Bacteria</taxon>
        <taxon>Pseudomonadati</taxon>
        <taxon>Pseudomonadota</taxon>
        <taxon>Gammaproteobacteria</taxon>
        <taxon>Legionellales</taxon>
        <taxon>Coxiellaceae</taxon>
        <taxon>Candidatus Aquirickettsiella</taxon>
    </lineage>
</organism>
<dbReference type="Pfam" id="PF02630">
    <property type="entry name" value="SCO1-SenC"/>
    <property type="match status" value="1"/>
</dbReference>
<keyword evidence="2" id="KW-0186">Copper</keyword>
<accession>A0A370CH28</accession>
<dbReference type="PANTHER" id="PTHR12151:SF25">
    <property type="entry name" value="LINALOOL DEHYDRATASE_ISOMERASE DOMAIN-CONTAINING PROTEIN"/>
    <property type="match status" value="1"/>
</dbReference>
<reference evidence="4 5" key="1">
    <citation type="journal article" date="2017" name="Int. J. Syst. Evol. Microbiol.">
        <title>Aquarickettsiella crustaci n. gen. n. sp. (Gammaproteobacteria: Legionellales: Coxiellaceae); a bacterial pathogen of the freshwater crustacean: Gammarus fossarum (Malacostraca: Amphipoda).</title>
        <authorList>
            <person name="Bojko J."/>
            <person name="Dunn A.M."/>
            <person name="Stebbing P.D."/>
            <person name="Van Aerle R."/>
            <person name="Bacela-Spychalska K."/>
            <person name="Bean T.P."/>
            <person name="Stentiford G.D."/>
        </authorList>
    </citation>
    <scope>NUCLEOTIDE SEQUENCE [LARGE SCALE GENOMIC DNA]</scope>
    <source>
        <strain evidence="4">RA15029</strain>
    </source>
</reference>
<dbReference type="CDD" id="cd02968">
    <property type="entry name" value="SCO"/>
    <property type="match status" value="1"/>
</dbReference>
<reference evidence="4 5" key="2">
    <citation type="journal article" date="2018" name="J. Invertebr. Pathol.">
        <title>'Candidatus Aquirickettsiella gammari' (Gammaproteobacteria: Legionellales: Coxiellaceae): A bacterial pathogen of the freshwater crustacean Gammarus fossarum (Malacostraca: Amphipoda).</title>
        <authorList>
            <person name="Bojko J."/>
            <person name="Dunn A.M."/>
            <person name="Stebbing P.D."/>
            <person name="van Aerle R."/>
            <person name="Bacela-Spychalska K."/>
            <person name="Bean T.P."/>
            <person name="Urrutia A."/>
            <person name="Stentiford G.D."/>
        </authorList>
    </citation>
    <scope>NUCLEOTIDE SEQUENCE [LARGE SCALE GENOMIC DNA]</scope>
    <source>
        <strain evidence="4">RA15029</strain>
    </source>
</reference>
<dbReference type="Proteomes" id="UP000226429">
    <property type="component" value="Unassembled WGS sequence"/>
</dbReference>
<keyword evidence="3" id="KW-1015">Disulfide bond</keyword>
<evidence type="ECO:0000256" key="2">
    <source>
        <dbReference type="PIRSR" id="PIRSR603782-1"/>
    </source>
</evidence>
<dbReference type="PANTHER" id="PTHR12151">
    <property type="entry name" value="ELECTRON TRANSPORT PROTIN SCO1/SENC FAMILY MEMBER"/>
    <property type="match status" value="1"/>
</dbReference>
<sequence>MTCPTSNKKLWLFVALLAGMLALALGIGFNVWHSEKNQLTPAVSSTNFIEAPLLPEFHLRDGQGRSFSNANLKGHFSLLFFGYTHCQGICPLTMTLLAQLYAQLKSEKLPLPQIIFITLDPMRDTPNIVARYVKIFNPAFIGVSGHLSRIKQLSKQMGVVYIQAQQNKSDENNYQIDHSGTLYLINPEGKLIALFSPPLDQANIKKDYAMLVRQ</sequence>
<dbReference type="SUPFAM" id="SSF52833">
    <property type="entry name" value="Thioredoxin-like"/>
    <property type="match status" value="1"/>
</dbReference>
<dbReference type="EMBL" id="NMOS02000012">
    <property type="protein sequence ID" value="RDH40249.1"/>
    <property type="molecule type" value="Genomic_DNA"/>
</dbReference>